<dbReference type="PROSITE" id="PS00588">
    <property type="entry name" value="FLAGELLA_BB_ROD"/>
    <property type="match status" value="1"/>
</dbReference>
<dbReference type="InterPro" id="IPR053967">
    <property type="entry name" value="LlgE_F_G-like_D1"/>
</dbReference>
<comment type="caution">
    <text evidence="12">The sequence shown here is derived from an EMBL/GenBank/DDBJ whole genome shotgun (WGS) entry which is preliminary data.</text>
</comment>
<dbReference type="PANTHER" id="PTHR30435:SF19">
    <property type="entry name" value="FLAGELLAR BASAL-BODY ROD PROTEIN FLGG"/>
    <property type="match status" value="1"/>
</dbReference>
<accession>A0A916ZKC2</accession>
<reference evidence="12" key="2">
    <citation type="submission" date="2020-09" db="EMBL/GenBank/DDBJ databases">
        <authorList>
            <person name="Sun Q."/>
            <person name="Zhou Y."/>
        </authorList>
    </citation>
    <scope>NUCLEOTIDE SEQUENCE</scope>
    <source>
        <strain evidence="12">CGMCC 1.15519</strain>
    </source>
</reference>
<dbReference type="InterPro" id="IPR001444">
    <property type="entry name" value="Flag_bb_rod_N"/>
</dbReference>
<feature type="domain" description="Flagellar basal-body/hook protein C-terminal" evidence="10">
    <location>
        <begin position="215"/>
        <end position="259"/>
    </location>
</feature>
<dbReference type="NCBIfam" id="TIGR02488">
    <property type="entry name" value="flgG_G_neg"/>
    <property type="match status" value="1"/>
</dbReference>
<dbReference type="Pfam" id="PF00460">
    <property type="entry name" value="Flg_bb_rod"/>
    <property type="match status" value="1"/>
</dbReference>
<keyword evidence="12" id="KW-0282">Flagellum</keyword>
<organism evidence="12 13">
    <name type="scientific">Sandarakinorhabdus glacialis</name>
    <dbReference type="NCBI Taxonomy" id="1614636"/>
    <lineage>
        <taxon>Bacteria</taxon>
        <taxon>Pseudomonadati</taxon>
        <taxon>Pseudomonadota</taxon>
        <taxon>Alphaproteobacteria</taxon>
        <taxon>Sphingomonadales</taxon>
        <taxon>Sphingosinicellaceae</taxon>
        <taxon>Sandarakinorhabdus</taxon>
    </lineage>
</organism>
<protein>
    <recommendedName>
        <fullName evidence="3 7">Flagellar basal-body rod protein FlgG</fullName>
    </recommendedName>
    <alternativeName>
        <fullName evidence="6 8">Distal rod protein</fullName>
    </alternativeName>
</protein>
<evidence type="ECO:0000256" key="8">
    <source>
        <dbReference type="RuleBase" id="RU362116"/>
    </source>
</evidence>
<evidence type="ECO:0000256" key="6">
    <source>
        <dbReference type="ARBA" id="ARBA00032912"/>
    </source>
</evidence>
<comment type="similarity">
    <text evidence="2 8">Belongs to the flagella basal body rod proteins family.</text>
</comment>
<dbReference type="InterPro" id="IPR010930">
    <property type="entry name" value="Flg_bb/hook_C_dom"/>
</dbReference>
<evidence type="ECO:0000256" key="1">
    <source>
        <dbReference type="ARBA" id="ARBA00004117"/>
    </source>
</evidence>
<dbReference type="SUPFAM" id="SSF117143">
    <property type="entry name" value="Flagellar hook protein flgE"/>
    <property type="match status" value="1"/>
</dbReference>
<dbReference type="Pfam" id="PF06429">
    <property type="entry name" value="Flg_bbr_C"/>
    <property type="match status" value="1"/>
</dbReference>
<dbReference type="GO" id="GO:0009426">
    <property type="term" value="C:bacterial-type flagellum basal body, distal rod"/>
    <property type="evidence" value="ECO:0007669"/>
    <property type="project" value="UniProtKB-UniRule"/>
</dbReference>
<reference evidence="12" key="1">
    <citation type="journal article" date="2014" name="Int. J. Syst. Evol. Microbiol.">
        <title>Complete genome sequence of Corynebacterium casei LMG S-19264T (=DSM 44701T), isolated from a smear-ripened cheese.</title>
        <authorList>
            <consortium name="US DOE Joint Genome Institute (JGI-PGF)"/>
            <person name="Walter F."/>
            <person name="Albersmeier A."/>
            <person name="Kalinowski J."/>
            <person name="Ruckert C."/>
        </authorList>
    </citation>
    <scope>NUCLEOTIDE SEQUENCE</scope>
    <source>
        <strain evidence="12">CGMCC 1.15519</strain>
    </source>
</reference>
<dbReference type="AlphaFoldDB" id="A0A916ZKC2"/>
<evidence type="ECO:0000313" key="13">
    <source>
        <dbReference type="Proteomes" id="UP000635071"/>
    </source>
</evidence>
<evidence type="ECO:0000259" key="10">
    <source>
        <dbReference type="Pfam" id="PF06429"/>
    </source>
</evidence>
<keyword evidence="4 8" id="KW-0975">Bacterial flagellum</keyword>
<gene>
    <name evidence="12" type="primary">flgG</name>
    <name evidence="12" type="ORF">GCM10011529_05770</name>
</gene>
<dbReference type="RefSeq" id="WP_188761387.1">
    <property type="nucleotide sequence ID" value="NZ_BMJM01000001.1"/>
</dbReference>
<evidence type="ECO:0000256" key="3">
    <source>
        <dbReference type="ARBA" id="ARBA00017948"/>
    </source>
</evidence>
<comment type="subunit">
    <text evidence="5 8">The basal body constitutes a major portion of the flagellar organelle and consists of four rings (L,P,S, and M) mounted on a central rod. The rod consists of about 26 subunits of FlgG in the distal portion, and FlgB, FlgC and FlgF are thought to build up the proximal portion of the rod with about 6 subunits each.</text>
</comment>
<keyword evidence="12" id="KW-0969">Cilium</keyword>
<evidence type="ECO:0000313" key="12">
    <source>
        <dbReference type="EMBL" id="GGE02200.1"/>
    </source>
</evidence>
<dbReference type="GO" id="GO:0071978">
    <property type="term" value="P:bacterial-type flagellum-dependent swarming motility"/>
    <property type="evidence" value="ECO:0007669"/>
    <property type="project" value="TreeGrafter"/>
</dbReference>
<evidence type="ECO:0000256" key="7">
    <source>
        <dbReference type="NCBIfam" id="TIGR02488"/>
    </source>
</evidence>
<dbReference type="InterPro" id="IPR037925">
    <property type="entry name" value="FlgE/F/G-like"/>
</dbReference>
<feature type="domain" description="Flagellar hook protein FlgE/F/G-like D1" evidence="11">
    <location>
        <begin position="96"/>
        <end position="159"/>
    </location>
</feature>
<dbReference type="InterPro" id="IPR020013">
    <property type="entry name" value="Flagellar_FlgE/F/G"/>
</dbReference>
<dbReference type="InterPro" id="IPR012834">
    <property type="entry name" value="FlgG_G_neg"/>
</dbReference>
<dbReference type="Proteomes" id="UP000635071">
    <property type="component" value="Unassembled WGS sequence"/>
</dbReference>
<evidence type="ECO:0000256" key="5">
    <source>
        <dbReference type="ARBA" id="ARBA00025933"/>
    </source>
</evidence>
<name>A0A916ZKC2_9SPHN</name>
<dbReference type="PANTHER" id="PTHR30435">
    <property type="entry name" value="FLAGELLAR PROTEIN"/>
    <property type="match status" value="1"/>
</dbReference>
<proteinExistence type="inferred from homology"/>
<evidence type="ECO:0000259" key="9">
    <source>
        <dbReference type="Pfam" id="PF00460"/>
    </source>
</evidence>
<sequence length="261" mass="26949">MTTALQIARSGLDALDQRMKTISNNLANVNTTGFKRDRAAFVTMMYQDPRQAGTASGNGTQYATGLGTGTGVRVAGTERIHAQGSMTQTDNALDLAIEGSGFFAVVMPDGTQAYTRDGSFKLSATGEMVTSAGLRLAEAVAIPEGAQSITIAVDGTVSAVLAGQAAPVEAGQVQLTRFLNPAGLEPKGDNLYVETAASGAPQAGAPGVDGAGNLRQGALEGSNVSTVQELVDMIETQRAYEVNAKVINAADEMSRYVTQNV</sequence>
<comment type="subcellular location">
    <subcellularLocation>
        <location evidence="1 8">Bacterial flagellum basal body</location>
    </subcellularLocation>
</comment>
<keyword evidence="13" id="KW-1185">Reference proteome</keyword>
<evidence type="ECO:0000256" key="4">
    <source>
        <dbReference type="ARBA" id="ARBA00023143"/>
    </source>
</evidence>
<dbReference type="Pfam" id="PF22692">
    <property type="entry name" value="LlgE_F_G_D1"/>
    <property type="match status" value="1"/>
</dbReference>
<feature type="domain" description="Flagellar basal body rod protein N-terminal" evidence="9">
    <location>
        <begin position="5"/>
        <end position="35"/>
    </location>
</feature>
<dbReference type="NCBIfam" id="TIGR03506">
    <property type="entry name" value="FlgEFG_subfam"/>
    <property type="match status" value="2"/>
</dbReference>
<evidence type="ECO:0000259" key="11">
    <source>
        <dbReference type="Pfam" id="PF22692"/>
    </source>
</evidence>
<dbReference type="EMBL" id="BMJM01000001">
    <property type="protein sequence ID" value="GGE02200.1"/>
    <property type="molecule type" value="Genomic_DNA"/>
</dbReference>
<keyword evidence="12" id="KW-0966">Cell projection</keyword>
<evidence type="ECO:0000256" key="2">
    <source>
        <dbReference type="ARBA" id="ARBA00009677"/>
    </source>
</evidence>
<dbReference type="InterPro" id="IPR019776">
    <property type="entry name" value="Flagellar_basal_body_rod_CS"/>
</dbReference>